<name>A0ACC2RXS7_9FUNG</name>
<gene>
    <name evidence="1" type="ORF">DSO57_1010436</name>
</gene>
<evidence type="ECO:0000313" key="1">
    <source>
        <dbReference type="EMBL" id="KAJ9054801.1"/>
    </source>
</evidence>
<accession>A0ACC2RXS7</accession>
<reference evidence="1" key="1">
    <citation type="submission" date="2022-04" db="EMBL/GenBank/DDBJ databases">
        <title>Genome of the entomopathogenic fungus Entomophthora muscae.</title>
        <authorList>
            <person name="Elya C."/>
            <person name="Lovett B.R."/>
            <person name="Lee E."/>
            <person name="Macias A.M."/>
            <person name="Hajek A.E."/>
            <person name="De Bivort B.L."/>
            <person name="Kasson M.T."/>
            <person name="De Fine Licht H.H."/>
            <person name="Stajich J.E."/>
        </authorList>
    </citation>
    <scope>NUCLEOTIDE SEQUENCE</scope>
    <source>
        <strain evidence="1">Berkeley</strain>
    </source>
</reference>
<organism evidence="1 2">
    <name type="scientific">Entomophthora muscae</name>
    <dbReference type="NCBI Taxonomy" id="34485"/>
    <lineage>
        <taxon>Eukaryota</taxon>
        <taxon>Fungi</taxon>
        <taxon>Fungi incertae sedis</taxon>
        <taxon>Zoopagomycota</taxon>
        <taxon>Entomophthoromycotina</taxon>
        <taxon>Entomophthoromycetes</taxon>
        <taxon>Entomophthorales</taxon>
        <taxon>Entomophthoraceae</taxon>
        <taxon>Entomophthora</taxon>
    </lineage>
</organism>
<proteinExistence type="predicted"/>
<evidence type="ECO:0000313" key="2">
    <source>
        <dbReference type="Proteomes" id="UP001165960"/>
    </source>
</evidence>
<keyword evidence="2" id="KW-1185">Reference proteome</keyword>
<protein>
    <submittedName>
        <fullName evidence="1">Uncharacterized protein</fullName>
    </submittedName>
</protein>
<comment type="caution">
    <text evidence="1">The sequence shown here is derived from an EMBL/GenBank/DDBJ whole genome shotgun (WGS) entry which is preliminary data.</text>
</comment>
<dbReference type="Proteomes" id="UP001165960">
    <property type="component" value="Unassembled WGS sequence"/>
</dbReference>
<sequence>MHALCSTGANVEIQRNPLLNSLDIEGLQVIGGSLLLSQLEMPELGLMVHQVGRSVNIEDSPSLNRLNLSWVTNVEGNFEITRNPSLKLVTVDCLHTVGNNFVLSQLLVTELLLKINSVGQSFTVKKCPKLTFLEILHFASAGNDFTIHHNPALESLKMDEL</sequence>
<dbReference type="EMBL" id="QTSX02006424">
    <property type="protein sequence ID" value="KAJ9054801.1"/>
    <property type="molecule type" value="Genomic_DNA"/>
</dbReference>